<keyword evidence="2" id="KW-0378">Hydrolase</keyword>
<dbReference type="OrthoDB" id="9802848at2"/>
<evidence type="ECO:0000256" key="2">
    <source>
        <dbReference type="ARBA" id="ARBA00022801"/>
    </source>
</evidence>
<dbReference type="Pfam" id="PF04851">
    <property type="entry name" value="ResIII"/>
    <property type="match status" value="1"/>
</dbReference>
<dbReference type="PROSITE" id="PS51194">
    <property type="entry name" value="HELICASE_CTER"/>
    <property type="match status" value="1"/>
</dbReference>
<keyword evidence="1" id="KW-0547">Nucleotide-binding</keyword>
<dbReference type="InterPro" id="IPR027417">
    <property type="entry name" value="P-loop_NTPase"/>
</dbReference>
<keyword evidence="3 8" id="KW-0347">Helicase</keyword>
<dbReference type="RefSeq" id="WP_091234200.1">
    <property type="nucleotide sequence ID" value="NZ_FMKA01000013.1"/>
</dbReference>
<sequence>MSFTELSLLKHYKTYKNNIVREFYTPVLQEAVLYQRSVGFFSSTALIELSKGLSGIVKNGGKIQFIVSPYLSKEDVEAINKGYEEKKIIEDALLREYKEPENYFQEERLNLLAHLIEKGHLEIKVAFTPPNKSTGMYHEKVGIVEDKDGNKIVFTGSLNETINAFYNNYESIVVFTSWEESKQYAEEMKEDFDLLWNNNDENLEIIEFPDVIKERIKVNRKESVNYNIDEEEKIEEVKLKKGIPHIPDGFELRNYQKEAIDKWAAQDYQGIFDMATGTGKTYTGLGAAARLYEDKGRLAIIIVCPYQHLVEQWVEDIELFNLNPIIGYSASKQKNWKKRLEDDIFDYSIGVIDTLCFVTTNATYSSKFVTEQMSNLGKDTLLLVDEAHNFGSNTLRNKLYPSIDYRLALSATLDRHGDEEGTDCLKMYFGNKCIEYNLKRAIDEGKLTPYYYHPLVVYLDEDEIEDYKDISYKISKECHADKKGKIKITERGKMLLLQRARIVAGAKNKLTELRNIMEDYRDATHILVYCGATRVRDFESDEEENIRDDDGERQIVAVSKILGNELGMKVTHFTSNESAAERELIKRKFAMADPYQAIVAIKCLDEGVNIPSIKTAFILASTTNPKEYIQRRGRVLRLAKDKPYAVIYDFITLVKPLDEANEFSVDYNCERALAKRELARIKEFGEISLNSRDSDELINDIEIAYRITTDDLEEDIDGTEFG</sequence>
<dbReference type="SMART" id="SM00490">
    <property type="entry name" value="HELICc"/>
    <property type="match status" value="1"/>
</dbReference>
<dbReference type="Pfam" id="PF13091">
    <property type="entry name" value="PLDc_2"/>
    <property type="match status" value="1"/>
</dbReference>
<dbReference type="InterPro" id="IPR025202">
    <property type="entry name" value="PLD-like_dom"/>
</dbReference>
<evidence type="ECO:0000256" key="3">
    <source>
        <dbReference type="ARBA" id="ARBA00022806"/>
    </source>
</evidence>
<dbReference type="SUPFAM" id="SSF56024">
    <property type="entry name" value="Phospholipase D/nuclease"/>
    <property type="match status" value="1"/>
</dbReference>
<keyword evidence="9" id="KW-1185">Reference proteome</keyword>
<accession>A0A1D3TUL9</accession>
<dbReference type="SMART" id="SM00487">
    <property type="entry name" value="DEXDc"/>
    <property type="match status" value="1"/>
</dbReference>
<dbReference type="PANTHER" id="PTHR11274:SF0">
    <property type="entry name" value="GENERAL TRANSCRIPTION AND DNA REPAIR FACTOR IIH HELICASE SUBUNIT XPB"/>
    <property type="match status" value="1"/>
</dbReference>
<dbReference type="InterPro" id="IPR050615">
    <property type="entry name" value="ATP-dep_DNA_Helicase"/>
</dbReference>
<dbReference type="GO" id="GO:0016787">
    <property type="term" value="F:hydrolase activity"/>
    <property type="evidence" value="ECO:0007669"/>
    <property type="project" value="UniProtKB-KW"/>
</dbReference>
<dbReference type="SUPFAM" id="SSF52540">
    <property type="entry name" value="P-loop containing nucleoside triphosphate hydrolases"/>
    <property type="match status" value="1"/>
</dbReference>
<dbReference type="PANTHER" id="PTHR11274">
    <property type="entry name" value="RAD25/XP-B DNA REPAIR HELICASE"/>
    <property type="match status" value="1"/>
</dbReference>
<dbReference type="PROSITE" id="PS51192">
    <property type="entry name" value="HELICASE_ATP_BIND_1"/>
    <property type="match status" value="1"/>
</dbReference>
<proteinExistence type="predicted"/>
<dbReference type="EMBL" id="FMKA01000013">
    <property type="protein sequence ID" value="SCP97768.1"/>
    <property type="molecule type" value="Genomic_DNA"/>
</dbReference>
<dbReference type="InterPro" id="IPR001650">
    <property type="entry name" value="Helicase_C-like"/>
</dbReference>
<dbReference type="GO" id="GO:0005524">
    <property type="term" value="F:ATP binding"/>
    <property type="evidence" value="ECO:0007669"/>
    <property type="project" value="UniProtKB-KW"/>
</dbReference>
<dbReference type="PROSITE" id="PS50035">
    <property type="entry name" value="PLD"/>
    <property type="match status" value="1"/>
</dbReference>
<dbReference type="Proteomes" id="UP000199315">
    <property type="component" value="Unassembled WGS sequence"/>
</dbReference>
<evidence type="ECO:0000313" key="9">
    <source>
        <dbReference type="Proteomes" id="UP000199315"/>
    </source>
</evidence>
<evidence type="ECO:0000256" key="1">
    <source>
        <dbReference type="ARBA" id="ARBA00022741"/>
    </source>
</evidence>
<feature type="domain" description="PLD phosphodiesterase" evidence="5">
    <location>
        <begin position="133"/>
        <end position="164"/>
    </location>
</feature>
<organism evidence="8 9">
    <name type="scientific">Anaerobium acetethylicum</name>
    <dbReference type="NCBI Taxonomy" id="1619234"/>
    <lineage>
        <taxon>Bacteria</taxon>
        <taxon>Bacillati</taxon>
        <taxon>Bacillota</taxon>
        <taxon>Clostridia</taxon>
        <taxon>Lachnospirales</taxon>
        <taxon>Lachnospiraceae</taxon>
        <taxon>Anaerobium</taxon>
    </lineage>
</organism>
<evidence type="ECO:0000259" key="7">
    <source>
        <dbReference type="PROSITE" id="PS51194"/>
    </source>
</evidence>
<dbReference type="InterPro" id="IPR001736">
    <property type="entry name" value="PLipase_D/transphosphatidylase"/>
</dbReference>
<dbReference type="GO" id="GO:0003677">
    <property type="term" value="F:DNA binding"/>
    <property type="evidence" value="ECO:0007669"/>
    <property type="project" value="InterPro"/>
</dbReference>
<evidence type="ECO:0000259" key="6">
    <source>
        <dbReference type="PROSITE" id="PS51192"/>
    </source>
</evidence>
<dbReference type="CDD" id="cd17926">
    <property type="entry name" value="DEXHc_RE"/>
    <property type="match status" value="1"/>
</dbReference>
<dbReference type="Gene3D" id="3.40.50.300">
    <property type="entry name" value="P-loop containing nucleotide triphosphate hydrolases"/>
    <property type="match status" value="2"/>
</dbReference>
<feature type="domain" description="Helicase ATP-binding" evidence="6">
    <location>
        <begin position="261"/>
        <end position="431"/>
    </location>
</feature>
<keyword evidence="4" id="KW-0067">ATP-binding</keyword>
<reference evidence="8 9" key="1">
    <citation type="submission" date="2016-09" db="EMBL/GenBank/DDBJ databases">
        <authorList>
            <person name="Capua I."/>
            <person name="De Benedictis P."/>
            <person name="Joannis T."/>
            <person name="Lombin L.H."/>
            <person name="Cattoli G."/>
        </authorList>
    </citation>
    <scope>NUCLEOTIDE SEQUENCE [LARGE SCALE GENOMIC DNA]</scope>
    <source>
        <strain evidence="8 9">GluBS11</strain>
    </source>
</reference>
<dbReference type="Gene3D" id="3.30.870.10">
    <property type="entry name" value="Endonuclease Chain A"/>
    <property type="match status" value="1"/>
</dbReference>
<dbReference type="AlphaFoldDB" id="A0A1D3TUL9"/>
<dbReference type="STRING" id="1619234.SAMN05421730_101373"/>
<evidence type="ECO:0000313" key="8">
    <source>
        <dbReference type="EMBL" id="SCP97768.1"/>
    </source>
</evidence>
<dbReference type="Pfam" id="PF00271">
    <property type="entry name" value="Helicase_C"/>
    <property type="match status" value="1"/>
</dbReference>
<feature type="domain" description="Helicase C-terminal" evidence="7">
    <location>
        <begin position="512"/>
        <end position="679"/>
    </location>
</feature>
<dbReference type="CDD" id="cd09179">
    <property type="entry name" value="PLDc_N_DEXD_a"/>
    <property type="match status" value="1"/>
</dbReference>
<dbReference type="GO" id="GO:0006793">
    <property type="term" value="P:phosphorus metabolic process"/>
    <property type="evidence" value="ECO:0007669"/>
    <property type="project" value="UniProtKB-ARBA"/>
</dbReference>
<evidence type="ECO:0000256" key="4">
    <source>
        <dbReference type="ARBA" id="ARBA00022840"/>
    </source>
</evidence>
<dbReference type="GO" id="GO:0004386">
    <property type="term" value="F:helicase activity"/>
    <property type="evidence" value="ECO:0007669"/>
    <property type="project" value="UniProtKB-KW"/>
</dbReference>
<dbReference type="InterPro" id="IPR014001">
    <property type="entry name" value="Helicase_ATP-bd"/>
</dbReference>
<protein>
    <submittedName>
        <fullName evidence="8">Superfamily II DNA or RNA helicase</fullName>
    </submittedName>
</protein>
<dbReference type="InterPro" id="IPR006935">
    <property type="entry name" value="Helicase/UvrB_N"/>
</dbReference>
<name>A0A1D3TUL9_9FIRM</name>
<gene>
    <name evidence="8" type="ORF">SAMN05421730_101373</name>
</gene>
<evidence type="ECO:0000259" key="5">
    <source>
        <dbReference type="PROSITE" id="PS50035"/>
    </source>
</evidence>